<dbReference type="GO" id="GO:0046332">
    <property type="term" value="F:SMAD binding"/>
    <property type="evidence" value="ECO:0007669"/>
    <property type="project" value="InterPro"/>
</dbReference>
<organism evidence="5 6">
    <name type="scientific">Neophocaena asiaeorientalis asiaeorientalis</name>
    <name type="common">Yangtze finless porpoise</name>
    <name type="synonym">Neophocaena phocaenoides subsp. asiaeorientalis</name>
    <dbReference type="NCBI Taxonomy" id="1706337"/>
    <lineage>
        <taxon>Eukaryota</taxon>
        <taxon>Metazoa</taxon>
        <taxon>Chordata</taxon>
        <taxon>Craniata</taxon>
        <taxon>Vertebrata</taxon>
        <taxon>Euteleostomi</taxon>
        <taxon>Mammalia</taxon>
        <taxon>Eutheria</taxon>
        <taxon>Laurasiatheria</taxon>
        <taxon>Artiodactyla</taxon>
        <taxon>Whippomorpha</taxon>
        <taxon>Cetacea</taxon>
        <taxon>Odontoceti</taxon>
        <taxon>Phocoenidae</taxon>
        <taxon>Neophocaena</taxon>
    </lineage>
</organism>
<feature type="region of interest" description="Disordered" evidence="3">
    <location>
        <begin position="560"/>
        <end position="683"/>
    </location>
</feature>
<dbReference type="SMART" id="SM01046">
    <property type="entry name" value="c-SKI_SMAD_bind"/>
    <property type="match status" value="1"/>
</dbReference>
<keyword evidence="5" id="KW-1185">Reference proteome</keyword>
<dbReference type="Gene3D" id="3.10.390.10">
    <property type="entry name" value="SAND domain-like"/>
    <property type="match status" value="1"/>
</dbReference>
<name>A0A341CU92_NEOAA</name>
<dbReference type="KEGG" id="nasi:112410869"/>
<feature type="compositionally biased region" description="Polar residues" evidence="3">
    <location>
        <begin position="735"/>
        <end position="746"/>
    </location>
</feature>
<dbReference type="GO" id="GO:0000122">
    <property type="term" value="P:negative regulation of transcription by RNA polymerase II"/>
    <property type="evidence" value="ECO:0007669"/>
    <property type="project" value="TreeGrafter"/>
</dbReference>
<dbReference type="GO" id="GO:0000981">
    <property type="term" value="F:DNA-binding transcription factor activity, RNA polymerase II-specific"/>
    <property type="evidence" value="ECO:0007669"/>
    <property type="project" value="TreeGrafter"/>
</dbReference>
<feature type="compositionally biased region" description="Basic and acidic residues" evidence="3">
    <location>
        <begin position="711"/>
        <end position="734"/>
    </location>
</feature>
<dbReference type="InterPro" id="IPR014890">
    <property type="entry name" value="c-SKI_SMAD4-bd_dom"/>
</dbReference>
<dbReference type="GO" id="GO:0030514">
    <property type="term" value="P:negative regulation of BMP signaling pathway"/>
    <property type="evidence" value="ECO:0007669"/>
    <property type="project" value="TreeGrafter"/>
</dbReference>
<evidence type="ECO:0000259" key="4">
    <source>
        <dbReference type="SMART" id="SM01046"/>
    </source>
</evidence>
<proteinExistence type="inferred from homology"/>
<feature type="compositionally biased region" description="Gly residues" evidence="3">
    <location>
        <begin position="562"/>
        <end position="580"/>
    </location>
</feature>
<dbReference type="GO" id="GO:0005667">
    <property type="term" value="C:transcription regulator complex"/>
    <property type="evidence" value="ECO:0007669"/>
    <property type="project" value="TreeGrafter"/>
</dbReference>
<feature type="compositionally biased region" description="Acidic residues" evidence="3">
    <location>
        <begin position="601"/>
        <end position="610"/>
    </location>
</feature>
<dbReference type="STRING" id="1706337.A0A341CU92"/>
<evidence type="ECO:0000256" key="3">
    <source>
        <dbReference type="SAM" id="MobiDB-lite"/>
    </source>
</evidence>
<evidence type="ECO:0000256" key="2">
    <source>
        <dbReference type="SAM" id="Coils"/>
    </source>
</evidence>
<dbReference type="CDD" id="cd21080">
    <property type="entry name" value="DHD_Skor"/>
    <property type="match status" value="1"/>
</dbReference>
<evidence type="ECO:0000313" key="5">
    <source>
        <dbReference type="Proteomes" id="UP000252040"/>
    </source>
</evidence>
<dbReference type="Gene3D" id="3.10.260.20">
    <property type="entry name" value="Ski"/>
    <property type="match status" value="1"/>
</dbReference>
<dbReference type="Pfam" id="PF02437">
    <property type="entry name" value="Ski_Sno_DHD"/>
    <property type="match status" value="1"/>
</dbReference>
<dbReference type="AlphaFoldDB" id="A0A341CU92"/>
<dbReference type="RefSeq" id="XP_024617422.1">
    <property type="nucleotide sequence ID" value="XM_024761654.1"/>
</dbReference>
<sequence>MQRTTFGVWEISLHPLLTEEPGAEPSSDPKTRSPEITTPQEKGETNPRGARVPEGRGPGTQSEGKRGGGGEGDPAPLAAEDLWRRPGSKDGLLSSLLPASVPGAGSRCVAAYLGRPDAGAVGRRRARRVARGLADPGRARVTARAVGVAPRLADVRRARPALASPLGLSPRLASRRAMRSRLRPPLRAYLKEENLGSGCLEAKEKWLLRNFLENLSVPHADPEGNQLWSGGMEALTTQLGPGREGNSSPNSKQELQPYSGSSALKPNQVGETSLYGVPIVSLVIDSQERLCLAQISNTLLKNYSYNEIHNRRVALGITCVQCTPVQLEILRRAGAMPISSRRCGMITKREAERLCKSFLGEHKPPKLPENFAFDVVHECAWGSRGSFIPARYNSSRAKCIKCGYCSMYFSPNKFIFHSHRTPDAKYTQPDAANFNSWRRHLKLSDKSATDELSHAWEDRGLGLAAGAGGPPGPGGPGGGAGVRSYPVIPVPSKGFGLLQKLPPPLFPHPYGFPTAFGLCPKKDDPVLGAGEPKGGSYVSAFRPVVKDAESIAKLYGSARDVYGGGPARGPGPGAGSGGGYVSPDFLSEGSSSYHSASPDVDTADEPEVDVESNRFPDDEGAPDEAEPGAAGAPSTGDGPDASRSAFGDLAADDMVRRPERSPPSGGYELRESCGPLGGPAPAKVYAPELEEHVKSAAAALGPAASYLCTPEAHEPDKEDNHSTADDLETRKSYPDQRSISQPSPANTDRGEDGLTLDVTGTQLVEKDIENLARDELQKLLLEQMELRKKLEREFQSLKDNFQDQMKRELAYREEMVQQLQIVRDTLCNELDQERKARYAIQQKLKEAHDALHHFSCKMLTPRHCTGNCSFKPPLLP</sequence>
<feature type="region of interest" description="Disordered" evidence="3">
    <location>
        <begin position="236"/>
        <end position="263"/>
    </location>
</feature>
<dbReference type="InterPro" id="IPR010919">
    <property type="entry name" value="SAND-like_dom_sf"/>
</dbReference>
<keyword evidence="2" id="KW-0175">Coiled coil</keyword>
<dbReference type="PANTHER" id="PTHR10005:SF8">
    <property type="entry name" value="SKI FAMILY TRANSCRIPTIONAL COREPRESSOR 1"/>
    <property type="match status" value="1"/>
</dbReference>
<dbReference type="GeneID" id="112410869"/>
<dbReference type="PANTHER" id="PTHR10005">
    <property type="entry name" value="SKI ONCOGENE-RELATED"/>
    <property type="match status" value="1"/>
</dbReference>
<dbReference type="InParanoid" id="A0A341CU92"/>
<dbReference type="GO" id="GO:0005737">
    <property type="term" value="C:cytoplasm"/>
    <property type="evidence" value="ECO:0007669"/>
    <property type="project" value="TreeGrafter"/>
</dbReference>
<protein>
    <submittedName>
        <fullName evidence="6">LOW QUALITY PROTEIN: SKI family transcriptional corepressor 1</fullName>
    </submittedName>
</protein>
<dbReference type="GO" id="GO:0000978">
    <property type="term" value="F:RNA polymerase II cis-regulatory region sequence-specific DNA binding"/>
    <property type="evidence" value="ECO:0007669"/>
    <property type="project" value="TreeGrafter"/>
</dbReference>
<feature type="coiled-coil region" evidence="2">
    <location>
        <begin position="773"/>
        <end position="807"/>
    </location>
</feature>
<dbReference type="GO" id="GO:0005634">
    <property type="term" value="C:nucleus"/>
    <property type="evidence" value="ECO:0007669"/>
    <property type="project" value="TreeGrafter"/>
</dbReference>
<dbReference type="InterPro" id="IPR023216">
    <property type="entry name" value="Tscrpt_reg_SKI_SnoN"/>
</dbReference>
<feature type="region of interest" description="Disordered" evidence="3">
    <location>
        <begin position="709"/>
        <end position="754"/>
    </location>
</feature>
<dbReference type="SUPFAM" id="SSF46955">
    <property type="entry name" value="Putative DNA-binding domain"/>
    <property type="match status" value="1"/>
</dbReference>
<comment type="similarity">
    <text evidence="1">Belongs to the SKI family.</text>
</comment>
<feature type="domain" description="c-SKI SMAD4-binding" evidence="4">
    <location>
        <begin position="372"/>
        <end position="464"/>
    </location>
</feature>
<reference evidence="6" key="1">
    <citation type="submission" date="2025-08" db="UniProtKB">
        <authorList>
            <consortium name="RefSeq"/>
        </authorList>
    </citation>
    <scope>IDENTIFICATION</scope>
    <source>
        <tissue evidence="6">Meat</tissue>
    </source>
</reference>
<dbReference type="Proteomes" id="UP000252040">
    <property type="component" value="Unplaced"/>
</dbReference>
<dbReference type="InterPro" id="IPR003380">
    <property type="entry name" value="SKI/SNO/DAC"/>
</dbReference>
<evidence type="ECO:0000256" key="1">
    <source>
        <dbReference type="ARBA" id="ARBA00009513"/>
    </source>
</evidence>
<dbReference type="InterPro" id="IPR009061">
    <property type="entry name" value="DNA-bd_dom_put_sf"/>
</dbReference>
<dbReference type="FunFam" id="3.10.260.20:FF:000003">
    <property type="entry name" value="SKI family transcriptional corepressor 1 homolog-B-like"/>
    <property type="match status" value="1"/>
</dbReference>
<dbReference type="InterPro" id="IPR037000">
    <property type="entry name" value="Ski_DNA-bd_sf"/>
</dbReference>
<accession>A0A341CU92</accession>
<dbReference type="Pfam" id="PF08782">
    <property type="entry name" value="c-SKI_SMAD_bind"/>
    <property type="match status" value="1"/>
</dbReference>
<dbReference type="CTD" id="390598"/>
<evidence type="ECO:0000313" key="6">
    <source>
        <dbReference type="RefSeq" id="XP_024617422.1"/>
    </source>
</evidence>
<gene>
    <name evidence="6" type="primary">SKOR1</name>
</gene>
<feature type="region of interest" description="Disordered" evidence="3">
    <location>
        <begin position="1"/>
        <end position="78"/>
    </location>
</feature>
<dbReference type="SUPFAM" id="SSF63763">
    <property type="entry name" value="SAND domain-like"/>
    <property type="match status" value="1"/>
</dbReference>